<dbReference type="SMART" id="SM00220">
    <property type="entry name" value="S_TKc"/>
    <property type="match status" value="1"/>
</dbReference>
<dbReference type="Gene3D" id="1.10.510.10">
    <property type="entry name" value="Transferase(Phosphotransferase) domain 1"/>
    <property type="match status" value="1"/>
</dbReference>
<gene>
    <name evidence="4" type="ORF">K7X08_004052</name>
</gene>
<comment type="caution">
    <text evidence="4">The sequence shown here is derived from an EMBL/GenBank/DDBJ whole genome shotgun (WGS) entry which is preliminary data.</text>
</comment>
<dbReference type="GO" id="GO:0005524">
    <property type="term" value="F:ATP binding"/>
    <property type="evidence" value="ECO:0007669"/>
    <property type="project" value="InterPro"/>
</dbReference>
<feature type="domain" description="Protein kinase" evidence="3">
    <location>
        <begin position="1"/>
        <end position="212"/>
    </location>
</feature>
<feature type="region of interest" description="Disordered" evidence="2">
    <location>
        <begin position="403"/>
        <end position="422"/>
    </location>
</feature>
<dbReference type="InterPro" id="IPR008271">
    <property type="entry name" value="Ser/Thr_kinase_AS"/>
</dbReference>
<feature type="region of interest" description="Disordered" evidence="2">
    <location>
        <begin position="324"/>
        <end position="357"/>
    </location>
</feature>
<dbReference type="Pfam" id="PF00069">
    <property type="entry name" value="Pkinase"/>
    <property type="match status" value="1"/>
</dbReference>
<dbReference type="OrthoDB" id="248923at2759"/>
<evidence type="ECO:0000259" key="3">
    <source>
        <dbReference type="PROSITE" id="PS50011"/>
    </source>
</evidence>
<dbReference type="PROSITE" id="PS00108">
    <property type="entry name" value="PROTEIN_KINASE_ST"/>
    <property type="match status" value="1"/>
</dbReference>
<organism evidence="4 5">
    <name type="scientific">Anisodus acutangulus</name>
    <dbReference type="NCBI Taxonomy" id="402998"/>
    <lineage>
        <taxon>Eukaryota</taxon>
        <taxon>Viridiplantae</taxon>
        <taxon>Streptophyta</taxon>
        <taxon>Embryophyta</taxon>
        <taxon>Tracheophyta</taxon>
        <taxon>Spermatophyta</taxon>
        <taxon>Magnoliopsida</taxon>
        <taxon>eudicotyledons</taxon>
        <taxon>Gunneridae</taxon>
        <taxon>Pentapetalae</taxon>
        <taxon>asterids</taxon>
        <taxon>lamiids</taxon>
        <taxon>Solanales</taxon>
        <taxon>Solanaceae</taxon>
        <taxon>Solanoideae</taxon>
        <taxon>Hyoscyameae</taxon>
        <taxon>Anisodus</taxon>
    </lineage>
</organism>
<dbReference type="EMBL" id="JAJAGQ010000006">
    <property type="protein sequence ID" value="KAJ8559994.1"/>
    <property type="molecule type" value="Genomic_DNA"/>
</dbReference>
<name>A0A9Q1RJR5_9SOLA</name>
<evidence type="ECO:0000256" key="1">
    <source>
        <dbReference type="ARBA" id="ARBA00008874"/>
    </source>
</evidence>
<dbReference type="GO" id="GO:0004672">
    <property type="term" value="F:protein kinase activity"/>
    <property type="evidence" value="ECO:0007669"/>
    <property type="project" value="InterPro"/>
</dbReference>
<dbReference type="PROSITE" id="PS50011">
    <property type="entry name" value="PROTEIN_KINASE_DOM"/>
    <property type="match status" value="1"/>
</dbReference>
<dbReference type="AlphaFoldDB" id="A0A9Q1RJR5"/>
<dbReference type="Gene3D" id="3.30.200.20">
    <property type="entry name" value="Phosphorylase Kinase, domain 1"/>
    <property type="match status" value="1"/>
</dbReference>
<dbReference type="GO" id="GO:0043539">
    <property type="term" value="F:protein serine/threonine kinase activator activity"/>
    <property type="evidence" value="ECO:0007669"/>
    <property type="project" value="InterPro"/>
</dbReference>
<dbReference type="PANTHER" id="PTHR48014">
    <property type="entry name" value="SERINE/THREONINE-PROTEIN KINASE FRAY2"/>
    <property type="match status" value="1"/>
</dbReference>
<dbReference type="InterPro" id="IPR047173">
    <property type="entry name" value="STRAD_A/B-like"/>
</dbReference>
<accession>A0A9Q1RJR5</accession>
<dbReference type="InterPro" id="IPR000719">
    <property type="entry name" value="Prot_kinase_dom"/>
</dbReference>
<dbReference type="PANTHER" id="PTHR48014:SF12">
    <property type="entry name" value="SERINE_THREONINE-PROTEIN KINASE OSR1-LIKE ISOFORM X1"/>
    <property type="match status" value="1"/>
</dbReference>
<evidence type="ECO:0000313" key="4">
    <source>
        <dbReference type="EMBL" id="KAJ8559994.1"/>
    </source>
</evidence>
<protein>
    <recommendedName>
        <fullName evidence="3">Protein kinase domain-containing protein</fullName>
    </recommendedName>
</protein>
<feature type="compositionally biased region" description="Polar residues" evidence="2">
    <location>
        <begin position="329"/>
        <end position="347"/>
    </location>
</feature>
<keyword evidence="5" id="KW-1185">Reference proteome</keyword>
<dbReference type="InterPro" id="IPR011009">
    <property type="entry name" value="Kinase-like_dom_sf"/>
</dbReference>
<proteinExistence type="inferred from homology"/>
<feature type="region of interest" description="Disordered" evidence="2">
    <location>
        <begin position="245"/>
        <end position="264"/>
    </location>
</feature>
<reference evidence="5" key="1">
    <citation type="journal article" date="2023" name="Proc. Natl. Acad. Sci. U.S.A.">
        <title>Genomic and structural basis for evolution of tropane alkaloid biosynthesis.</title>
        <authorList>
            <person name="Wanga Y.-J."/>
            <person name="Taina T."/>
            <person name="Yua J.-Y."/>
            <person name="Lia J."/>
            <person name="Xua B."/>
            <person name="Chenc J."/>
            <person name="D'Auriad J.C."/>
            <person name="Huanga J.-P."/>
            <person name="Huanga S.-X."/>
        </authorList>
    </citation>
    <scope>NUCLEOTIDE SEQUENCE [LARGE SCALE GENOMIC DNA]</scope>
    <source>
        <strain evidence="5">cv. KIB-2019</strain>
    </source>
</reference>
<sequence length="604" mass="67265">MVLVDHPTVLKSHCSFVCDYNLWVVMPYMAGGSCLHILKAAYPDGFKEVVIATVLREALKGLEYLHDHGYIHRDVKAGNILIDSQGGIKLGDYGVSAYLFDSGDRQRLRNTFVGTPCWMAPEVMEQLHGYDCKADIWSFGITALELAHGHAPFSIYPPMKVLLMTLQNDPPRLDSERDREFSKSFRQMIASCLVKDPSKRPSAKKMLKHPFFKQARSNDYIARTLLEGLPALGDRMKELKRKEEDMLAQKKIPDGQKEEMSQNEYKRGISSWSFNLEDLKAQASLIPDEEIICENDQGGSTNSLPGLDNQGNRLQYQLSSLKLPKRQHQFSSGSQSSDATGFDHNNPSAPPLPADRTMAYSRDKNEKFDDDLSITSSFHEAQISQNSSPCYEEMNFVGKGEHGTQAETSEGMPIKSCQSDKSSPQNVSSCNVAFPQTADDLPAEVCIKNSRTSAGSSEDFEEKTKYQVVQQRGRFKVTSENVDLEKVTPGNLAATQPLPPDPTPANLSSQSIFPMLQNALQATIIGRESILNAMRQVTRSDSTANLAVDGGCIPSNSAGVEKSLLEAALEREKDLHRENVDLRWRLERALEELQKYKAESKSSK</sequence>
<evidence type="ECO:0000313" key="5">
    <source>
        <dbReference type="Proteomes" id="UP001152561"/>
    </source>
</evidence>
<dbReference type="Proteomes" id="UP001152561">
    <property type="component" value="Unassembled WGS sequence"/>
</dbReference>
<dbReference type="SUPFAM" id="SSF56112">
    <property type="entry name" value="Protein kinase-like (PK-like)"/>
    <property type="match status" value="1"/>
</dbReference>
<evidence type="ECO:0000256" key="2">
    <source>
        <dbReference type="SAM" id="MobiDB-lite"/>
    </source>
</evidence>
<comment type="similarity">
    <text evidence="1">Belongs to the protein kinase superfamily. STE Ser/Thr protein kinase family. STE20 subfamily.</text>
</comment>
<dbReference type="FunFam" id="1.10.510.10:FF:000208">
    <property type="entry name" value="serine/threonine-protein kinase BLUS1 isoform X1"/>
    <property type="match status" value="1"/>
</dbReference>